<dbReference type="EMBL" id="CADEPM010000005">
    <property type="protein sequence ID" value="CAB3406893.1"/>
    <property type="molecule type" value="Genomic_DNA"/>
</dbReference>
<proteinExistence type="predicted"/>
<reference evidence="1 2" key="1">
    <citation type="submission" date="2020-04" db="EMBL/GenBank/DDBJ databases">
        <authorList>
            <person name="Laetsch R D."/>
            <person name="Stevens L."/>
            <person name="Kumar S."/>
            <person name="Blaxter L. M."/>
        </authorList>
    </citation>
    <scope>NUCLEOTIDE SEQUENCE [LARGE SCALE GENOMIC DNA]</scope>
</reference>
<evidence type="ECO:0000313" key="2">
    <source>
        <dbReference type="Proteomes" id="UP000494206"/>
    </source>
</evidence>
<dbReference type="OrthoDB" id="166746at2759"/>
<accession>A0A8S1F356</accession>
<organism evidence="1 2">
    <name type="scientific">Caenorhabditis bovis</name>
    <dbReference type="NCBI Taxonomy" id="2654633"/>
    <lineage>
        <taxon>Eukaryota</taxon>
        <taxon>Metazoa</taxon>
        <taxon>Ecdysozoa</taxon>
        <taxon>Nematoda</taxon>
        <taxon>Chromadorea</taxon>
        <taxon>Rhabditida</taxon>
        <taxon>Rhabditina</taxon>
        <taxon>Rhabditomorpha</taxon>
        <taxon>Rhabditoidea</taxon>
        <taxon>Rhabditidae</taxon>
        <taxon>Peloderinae</taxon>
        <taxon>Caenorhabditis</taxon>
    </lineage>
</organism>
<keyword evidence="2" id="KW-1185">Reference proteome</keyword>
<dbReference type="Proteomes" id="UP000494206">
    <property type="component" value="Unassembled WGS sequence"/>
</dbReference>
<name>A0A8S1F356_9PELO</name>
<evidence type="ECO:0000313" key="1">
    <source>
        <dbReference type="EMBL" id="CAB3406893.1"/>
    </source>
</evidence>
<protein>
    <submittedName>
        <fullName evidence="1">Uncharacterized protein</fullName>
    </submittedName>
</protein>
<gene>
    <name evidence="1" type="ORF">CBOVIS_LOCUS8900</name>
</gene>
<comment type="caution">
    <text evidence="1">The sequence shown here is derived from an EMBL/GenBank/DDBJ whole genome shotgun (WGS) entry which is preliminary data.</text>
</comment>
<dbReference type="AlphaFoldDB" id="A0A8S1F356"/>
<sequence length="624" mass="73443">MTKRKWENFSARAFYSRTDVLQRKKEDSQMRAGQYATNMKNILSLYKLMSLRDHGTRSPYQPFLHRNLSFVMAYKGKEISEVRLNHLEIISPPMWDRVVVATRPARESRTFDEKRENLMNLVRILKKHDASMKKSLREIARGAPKATAKRSRRLRQPKIEHEDYSTESLPAIDIYTGKYRPFKESLAKKRLDEVKSILKNLQSLTLFPTKLHYSIVYGDDDAVLSRRPLQTKSFNHRRHVNGHRRETIMLDAPLNCVICGRAYRTLFHLMLHYHLTYPRLCFTIRFDENGQFFVNIEIAKKFRDVDEVSWRKRGDSLAFWLMMPRIARGIRALMRTDLSMFFEELPDLQPMHNEDVRRLTFQQIGANHRRLRPGGFSLSENGWPMPESKYLEDVYRKRIFDFLDVTYHCKVFMFTWNMLRTKIGELYILIHKRLFAELGENFRNVVVEHVLFRNSREEGSASPIAINDCYKVHHLVKRIKDDSYDPINDRLSPPKMAIVQFMTNLNLMYKKAIAKNRTHNFPIFAATPLSLVEICALSNEDCTNLLMEILALPADILPPLHSIRLMCEAPGSWMMTELGFDEIPKCLFDIPPYPENNEAEFRLLNSEEVAERQLEKGHYIEKCK</sequence>